<dbReference type="RefSeq" id="WP_012725172.1">
    <property type="nucleotide sequence ID" value="NC_012669.1"/>
</dbReference>
<dbReference type="InterPro" id="IPR006059">
    <property type="entry name" value="SBP"/>
</dbReference>
<name>C5BV18_BEUC1</name>
<dbReference type="OrthoDB" id="9811951at2"/>
<dbReference type="AlphaFoldDB" id="C5BV18"/>
<dbReference type="SUPFAM" id="SSF53850">
    <property type="entry name" value="Periplasmic binding protein-like II"/>
    <property type="match status" value="1"/>
</dbReference>
<dbReference type="PANTHER" id="PTHR43649">
    <property type="entry name" value="ARABINOSE-BINDING PROTEIN-RELATED"/>
    <property type="match status" value="1"/>
</dbReference>
<dbReference type="Gene3D" id="3.40.190.10">
    <property type="entry name" value="Periplasmic binding protein-like II"/>
    <property type="match status" value="2"/>
</dbReference>
<evidence type="ECO:0000313" key="2">
    <source>
        <dbReference type="Proteomes" id="UP000007962"/>
    </source>
</evidence>
<dbReference type="InterPro" id="IPR050490">
    <property type="entry name" value="Bact_solute-bd_prot1"/>
</dbReference>
<gene>
    <name evidence="1" type="ordered locus">Bcav_0127</name>
</gene>
<sequence>MRFTTRGALAVGAVLALGLAACSSGDPDAGEGGQTQIVIWDAGLLTKSTEDGEIIEESSFLTQAVAMYEEEHPDIDIEVVQTTGDISATAAQFQAASIAGDGPDIRTSFTGGNTISFAEFLLDLDGTFDDATVDDLSGWNTVREGYAEDGALLGMPYGGGSYFYVFYNKELAEQAGLDLSEPPATWEDLLDVGQQVQDSGVEAAPFWIANLEGYVGAWVIAALVGGELGSDAFTQMYNQEIAVDDDAMVRAYEAYAELYSRGLTNPDAGSVSNGDASLGFVQGDGVFYISGGWENASLTEAMGDNIGVFPIPVLEGAEYPNTAAGGPNIAISITNYSEVQEEAKDFLRFLAEPEMIDLYVELFQVEASNSASADPSVITNPLLQTQAEMLVDADAVVFPFDNVMPQGLIDLFYRVNATTFLGTTTPEDAVGQLQDLASTELG</sequence>
<dbReference type="Pfam" id="PF13416">
    <property type="entry name" value="SBP_bac_8"/>
    <property type="match status" value="1"/>
</dbReference>
<evidence type="ECO:0000313" key="1">
    <source>
        <dbReference type="EMBL" id="ACQ78392.1"/>
    </source>
</evidence>
<dbReference type="PANTHER" id="PTHR43649:SF12">
    <property type="entry name" value="DIACETYLCHITOBIOSE BINDING PROTEIN DASA"/>
    <property type="match status" value="1"/>
</dbReference>
<reference evidence="1 2" key="1">
    <citation type="journal article" date="2009" name="Stand. Genomic Sci.">
        <title>Complete genome sequence of Beutenbergia cavernae type strain (HKI 0122).</title>
        <authorList>
            <person name="Land M."/>
            <person name="Pukall R."/>
            <person name="Abt B."/>
            <person name="Goker M."/>
            <person name="Rohde M."/>
            <person name="Glavina Del Rio T."/>
            <person name="Tice H."/>
            <person name="Copeland A."/>
            <person name="Cheng J.F."/>
            <person name="Lucas S."/>
            <person name="Chen F."/>
            <person name="Nolan M."/>
            <person name="Bruce D."/>
            <person name="Goodwin L."/>
            <person name="Pitluck S."/>
            <person name="Ivanova N."/>
            <person name="Mavromatis K."/>
            <person name="Ovchinnikova G."/>
            <person name="Pati A."/>
            <person name="Chen A."/>
            <person name="Palaniappan K."/>
            <person name="Hauser L."/>
            <person name="Chang Y.J."/>
            <person name="Jefferies C.C."/>
            <person name="Saunders E."/>
            <person name="Brettin T."/>
            <person name="Detter J.C."/>
            <person name="Han C."/>
            <person name="Chain P."/>
            <person name="Bristow J."/>
            <person name="Eisen J.A."/>
            <person name="Markowitz V."/>
            <person name="Hugenholtz P."/>
            <person name="Kyrpides N.C."/>
            <person name="Klenk H.P."/>
            <person name="Lapidus A."/>
        </authorList>
    </citation>
    <scope>NUCLEOTIDE SEQUENCE [LARGE SCALE GENOMIC DNA]</scope>
    <source>
        <strain evidence="2">ATCC BAA-8 / DSM 12333 / NBRC 16432</strain>
    </source>
</reference>
<dbReference type="eggNOG" id="COG1653">
    <property type="taxonomic scope" value="Bacteria"/>
</dbReference>
<protein>
    <submittedName>
        <fullName evidence="1">Extracellular solute-binding protein family 1</fullName>
    </submittedName>
</protein>
<organism evidence="1 2">
    <name type="scientific">Beutenbergia cavernae (strain ATCC BAA-8 / DSM 12333 / CCUG 43141 / JCM 11478 / NBRC 16432 / NCIMB 13614 / HKI 0122)</name>
    <dbReference type="NCBI Taxonomy" id="471853"/>
    <lineage>
        <taxon>Bacteria</taxon>
        <taxon>Bacillati</taxon>
        <taxon>Actinomycetota</taxon>
        <taxon>Actinomycetes</taxon>
        <taxon>Micrococcales</taxon>
        <taxon>Beutenbergiaceae</taxon>
        <taxon>Beutenbergia</taxon>
    </lineage>
</organism>
<dbReference type="KEGG" id="bcv:Bcav_0127"/>
<accession>C5BV18</accession>
<proteinExistence type="predicted"/>
<dbReference type="Proteomes" id="UP000007962">
    <property type="component" value="Chromosome"/>
</dbReference>
<keyword evidence="2" id="KW-1185">Reference proteome</keyword>
<dbReference type="STRING" id="471853.Bcav_0127"/>
<dbReference type="PROSITE" id="PS51257">
    <property type="entry name" value="PROKAR_LIPOPROTEIN"/>
    <property type="match status" value="1"/>
</dbReference>
<dbReference type="EMBL" id="CP001618">
    <property type="protein sequence ID" value="ACQ78392.1"/>
    <property type="molecule type" value="Genomic_DNA"/>
</dbReference>
<dbReference type="HOGENOM" id="CLU_602262_0_0_11"/>